<organism evidence="1">
    <name type="scientific">Spongospora subterranea</name>
    <dbReference type="NCBI Taxonomy" id="70186"/>
    <lineage>
        <taxon>Eukaryota</taxon>
        <taxon>Sar</taxon>
        <taxon>Rhizaria</taxon>
        <taxon>Endomyxa</taxon>
        <taxon>Phytomyxea</taxon>
        <taxon>Plasmodiophorida</taxon>
        <taxon>Plasmodiophoridae</taxon>
        <taxon>Spongospora</taxon>
    </lineage>
</organism>
<protein>
    <submittedName>
        <fullName evidence="1">Uncharacterized protein</fullName>
    </submittedName>
</protein>
<dbReference type="EMBL" id="HACM01002775">
    <property type="protein sequence ID" value="CRZ03217.1"/>
    <property type="molecule type" value="Transcribed_RNA"/>
</dbReference>
<sequence>MIEVRCLSLMKSTFVLQYIERCAIQISRKDIIRFFNELKAIDWTHATLTFLDEVSFDNRGMLRRRGYALKVQDVDDQMQCCEISAQPGQVTQFSSRIFHFSRKQQYLLHKQNATQQSLRGGELAVATVGASQLPSGTCCCQDNRAEYLAERFPFRQVESSLRVED</sequence>
<dbReference type="EMBL" id="HACM01002778">
    <property type="protein sequence ID" value="CRZ03220.1"/>
    <property type="molecule type" value="Transcribed_RNA"/>
</dbReference>
<name>A0A0H5QNQ0_9EUKA</name>
<evidence type="ECO:0000313" key="1">
    <source>
        <dbReference type="EMBL" id="CRZ03217.1"/>
    </source>
</evidence>
<reference evidence="1" key="1">
    <citation type="submission" date="2015-04" db="EMBL/GenBank/DDBJ databases">
        <title>The genome sequence of the plant pathogenic Rhizarian Plasmodiophora brassicae reveals insights in its biotrophic life cycle and the origin of chitin synthesis.</title>
        <authorList>
            <person name="Schwelm A."/>
            <person name="Fogelqvist J."/>
            <person name="Knaust A."/>
            <person name="Julke S."/>
            <person name="Lilja T."/>
            <person name="Dhandapani V."/>
            <person name="Bonilla-Rosso G."/>
            <person name="Karlsson M."/>
            <person name="Shevchenko A."/>
            <person name="Choi S.R."/>
            <person name="Kim H.G."/>
            <person name="Park J.Y."/>
            <person name="Lim Y.P."/>
            <person name="Ludwig-Muller J."/>
            <person name="Dixelius C."/>
        </authorList>
    </citation>
    <scope>NUCLEOTIDE SEQUENCE</scope>
    <source>
        <tissue evidence="1">Potato root galls</tissue>
    </source>
</reference>
<dbReference type="AlphaFoldDB" id="A0A0H5QNQ0"/>
<proteinExistence type="predicted"/>
<accession>A0A0H5QNQ0</accession>